<feature type="region of interest" description="Disordered" evidence="1">
    <location>
        <begin position="33"/>
        <end position="78"/>
    </location>
</feature>
<dbReference type="AlphaFoldDB" id="A0A4Z2H804"/>
<dbReference type="EMBL" id="SRLO01000303">
    <property type="protein sequence ID" value="TNN62018.1"/>
    <property type="molecule type" value="Genomic_DNA"/>
</dbReference>
<reference evidence="2 3" key="1">
    <citation type="submission" date="2019-03" db="EMBL/GenBank/DDBJ databases">
        <title>First draft genome of Liparis tanakae, snailfish: a comprehensive survey of snailfish specific genes.</title>
        <authorList>
            <person name="Kim W."/>
            <person name="Song I."/>
            <person name="Jeong J.-H."/>
            <person name="Kim D."/>
            <person name="Kim S."/>
            <person name="Ryu S."/>
            <person name="Song J.Y."/>
            <person name="Lee S.K."/>
        </authorList>
    </citation>
    <scope>NUCLEOTIDE SEQUENCE [LARGE SCALE GENOMIC DNA]</scope>
    <source>
        <tissue evidence="2">Muscle</tissue>
    </source>
</reference>
<evidence type="ECO:0000313" key="3">
    <source>
        <dbReference type="Proteomes" id="UP000314294"/>
    </source>
</evidence>
<organism evidence="2 3">
    <name type="scientific">Liparis tanakae</name>
    <name type="common">Tanaka's snailfish</name>
    <dbReference type="NCBI Taxonomy" id="230148"/>
    <lineage>
        <taxon>Eukaryota</taxon>
        <taxon>Metazoa</taxon>
        <taxon>Chordata</taxon>
        <taxon>Craniata</taxon>
        <taxon>Vertebrata</taxon>
        <taxon>Euteleostomi</taxon>
        <taxon>Actinopterygii</taxon>
        <taxon>Neopterygii</taxon>
        <taxon>Teleostei</taxon>
        <taxon>Neoteleostei</taxon>
        <taxon>Acanthomorphata</taxon>
        <taxon>Eupercaria</taxon>
        <taxon>Perciformes</taxon>
        <taxon>Cottioidei</taxon>
        <taxon>Cottales</taxon>
        <taxon>Liparidae</taxon>
        <taxon>Liparis</taxon>
    </lineage>
</organism>
<gene>
    <name evidence="2" type="ORF">EYF80_027756</name>
</gene>
<evidence type="ECO:0000256" key="1">
    <source>
        <dbReference type="SAM" id="MobiDB-lite"/>
    </source>
</evidence>
<feature type="compositionally biased region" description="Basic and acidic residues" evidence="1">
    <location>
        <begin position="37"/>
        <end position="50"/>
    </location>
</feature>
<sequence length="129" mass="14200">MSERSRPEGGFPGNKARCLKEAGEKLPELVLLGNNSKQKDETRAFKEERTTSGPPSNFARRKLSGGGTGSRPAAASSLHRAPITCFTSTLTAAVLRRILPQHTARTQTHYLHLGMMDFRVRMRDPVILA</sequence>
<accession>A0A4Z2H804</accession>
<proteinExistence type="predicted"/>
<protein>
    <submittedName>
        <fullName evidence="2">Uncharacterized protein</fullName>
    </submittedName>
</protein>
<keyword evidence="3" id="KW-1185">Reference proteome</keyword>
<comment type="caution">
    <text evidence="2">The sequence shown here is derived from an EMBL/GenBank/DDBJ whole genome shotgun (WGS) entry which is preliminary data.</text>
</comment>
<name>A0A4Z2H804_9TELE</name>
<dbReference type="Proteomes" id="UP000314294">
    <property type="component" value="Unassembled WGS sequence"/>
</dbReference>
<evidence type="ECO:0000313" key="2">
    <source>
        <dbReference type="EMBL" id="TNN62018.1"/>
    </source>
</evidence>